<reference evidence="1" key="1">
    <citation type="submission" date="2020-03" db="EMBL/GenBank/DDBJ databases">
        <title>The deep terrestrial virosphere.</title>
        <authorList>
            <person name="Holmfeldt K."/>
            <person name="Nilsson E."/>
            <person name="Simone D."/>
            <person name="Lopez-Fernandez M."/>
            <person name="Wu X."/>
            <person name="de Brujin I."/>
            <person name="Lundin D."/>
            <person name="Andersson A."/>
            <person name="Bertilsson S."/>
            <person name="Dopson M."/>
        </authorList>
    </citation>
    <scope>NUCLEOTIDE SEQUENCE</scope>
    <source>
        <strain evidence="1">TM448A01903</strain>
    </source>
</reference>
<organism evidence="1">
    <name type="scientific">viral metagenome</name>
    <dbReference type="NCBI Taxonomy" id="1070528"/>
    <lineage>
        <taxon>unclassified sequences</taxon>
        <taxon>metagenomes</taxon>
        <taxon>organismal metagenomes</taxon>
    </lineage>
</organism>
<sequence length="141" mass="16967">MLDDKRLGKQRIEAWQILQAIDNPSYGWQFHPAVNMWRPYPEALICYGAAICAEWLSRGFKDTMFDRFFNLYTFQEVKEPAWLRHPKISKKLIDSHRSALLAKNPEWYSQFGWDVEPMDLSEKPLPYFWPEKETNYKYKNI</sequence>
<accession>A0A6H1ZTM6</accession>
<gene>
    <name evidence="1" type="ORF">TM448A01903_0018</name>
</gene>
<dbReference type="EMBL" id="MT144219">
    <property type="protein sequence ID" value="QJA50829.1"/>
    <property type="molecule type" value="Genomic_DNA"/>
</dbReference>
<name>A0A6H1ZTM6_9ZZZZ</name>
<proteinExistence type="predicted"/>
<dbReference type="NCBIfam" id="NF038085">
    <property type="entry name" value="MSMEG_6728_fam"/>
    <property type="match status" value="1"/>
</dbReference>
<dbReference type="InterPro" id="IPR004260">
    <property type="entry name" value="Pyr-dimer_DNA_glycosylase"/>
</dbReference>
<dbReference type="Pfam" id="PF03013">
    <property type="entry name" value="Pyr_excise"/>
    <property type="match status" value="1"/>
</dbReference>
<evidence type="ECO:0008006" key="2">
    <source>
        <dbReference type="Google" id="ProtNLM"/>
    </source>
</evidence>
<protein>
    <recommendedName>
        <fullName evidence="2">Cytoplasmic protein</fullName>
    </recommendedName>
</protein>
<dbReference type="AlphaFoldDB" id="A0A6H1ZTM6"/>
<evidence type="ECO:0000313" key="1">
    <source>
        <dbReference type="EMBL" id="QJA50829.1"/>
    </source>
</evidence>